<dbReference type="InterPro" id="IPR022742">
    <property type="entry name" value="Hydrolase_4"/>
</dbReference>
<dbReference type="InterPro" id="IPR029058">
    <property type="entry name" value="AB_hydrolase_fold"/>
</dbReference>
<evidence type="ECO:0000313" key="4">
    <source>
        <dbReference type="Proteomes" id="UP000292372"/>
    </source>
</evidence>
<dbReference type="AlphaFoldDB" id="A0A4V2JAR3"/>
<dbReference type="OrthoDB" id="9777090at2"/>
<organism evidence="3 4">
    <name type="scientific">Hyunsoonleella pacifica</name>
    <dbReference type="NCBI Taxonomy" id="1080224"/>
    <lineage>
        <taxon>Bacteria</taxon>
        <taxon>Pseudomonadati</taxon>
        <taxon>Bacteroidota</taxon>
        <taxon>Flavobacteriia</taxon>
        <taxon>Flavobacteriales</taxon>
        <taxon>Flavobacteriaceae</taxon>
    </lineage>
</organism>
<feature type="transmembrane region" description="Helical" evidence="1">
    <location>
        <begin position="16"/>
        <end position="34"/>
    </location>
</feature>
<gene>
    <name evidence="3" type="ORF">EYD46_12030</name>
</gene>
<name>A0A4V2JAR3_9FLAO</name>
<dbReference type="Gene3D" id="3.40.50.1820">
    <property type="entry name" value="alpha/beta hydrolase"/>
    <property type="match status" value="1"/>
</dbReference>
<dbReference type="Proteomes" id="UP000292372">
    <property type="component" value="Unassembled WGS sequence"/>
</dbReference>
<dbReference type="SUPFAM" id="SSF53474">
    <property type="entry name" value="alpha/beta-Hydrolases"/>
    <property type="match status" value="1"/>
</dbReference>
<dbReference type="PANTHER" id="PTHR12277">
    <property type="entry name" value="ALPHA/BETA HYDROLASE DOMAIN-CONTAINING PROTEIN"/>
    <property type="match status" value="1"/>
</dbReference>
<keyword evidence="1" id="KW-1133">Transmembrane helix</keyword>
<proteinExistence type="predicted"/>
<evidence type="ECO:0000313" key="3">
    <source>
        <dbReference type="EMBL" id="TBN14298.1"/>
    </source>
</evidence>
<keyword evidence="3" id="KW-0378">Hydrolase</keyword>
<evidence type="ECO:0000259" key="2">
    <source>
        <dbReference type="Pfam" id="PF12146"/>
    </source>
</evidence>
<accession>A0A4V2JAR3</accession>
<dbReference type="GO" id="GO:0016787">
    <property type="term" value="F:hydrolase activity"/>
    <property type="evidence" value="ECO:0007669"/>
    <property type="project" value="UniProtKB-KW"/>
</dbReference>
<dbReference type="RefSeq" id="WP_130937421.1">
    <property type="nucleotide sequence ID" value="NZ_BMEE01000002.1"/>
</dbReference>
<comment type="caution">
    <text evidence="3">The sequence shown here is derived from an EMBL/GenBank/DDBJ whole genome shotgun (WGS) entry which is preliminary data.</text>
</comment>
<dbReference type="Pfam" id="PF12146">
    <property type="entry name" value="Hydrolase_4"/>
    <property type="match status" value="1"/>
</dbReference>
<protein>
    <submittedName>
        <fullName evidence="3">Alpha/beta hydrolase</fullName>
    </submittedName>
</protein>
<sequence length="274" mass="31715">MLNTPQNPIKRKLKKLAIVLLTLYVMISAGLYFMQEKLLFLPSVLEDNYQYEFNYDFEELNFKTDDGAVLNAIHFKVENPKGVILYFHGNAGDLSRWGKITEFFVEKDYDVLVMDYRTYGKSTGKLSENAFYSDAQLFYDFLKTKYNEGRITVYGRSLGTGIATYIASQNTPKQLILETPYYSMVDVGKHRFPFLPVETLLKYKFPTYQFIQNVTCPITMFHGLNDRVVPYKSAEKLFKVTPKGKGVLVTIDEANHSNIIEFKTYHNTIEELLP</sequence>
<dbReference type="PANTHER" id="PTHR12277:SF81">
    <property type="entry name" value="PROTEIN ABHD13"/>
    <property type="match status" value="1"/>
</dbReference>
<reference evidence="3 4" key="1">
    <citation type="journal article" date="2015" name="Int. J. Syst. Evol. Microbiol.">
        <title>Hyunsoonleella pacifica sp. nov., isolated from seawater of South Pacific Gyre.</title>
        <authorList>
            <person name="Gao X."/>
            <person name="Zhang Z."/>
            <person name="Dai X."/>
            <person name="Zhang X.H."/>
        </authorList>
    </citation>
    <scope>NUCLEOTIDE SEQUENCE [LARGE SCALE GENOMIC DNA]</scope>
    <source>
        <strain evidence="3 4">SW033</strain>
    </source>
</reference>
<keyword evidence="4" id="KW-1185">Reference proteome</keyword>
<keyword evidence="1" id="KW-0812">Transmembrane</keyword>
<dbReference type="EMBL" id="SIRS01000005">
    <property type="protein sequence ID" value="TBN14298.1"/>
    <property type="molecule type" value="Genomic_DNA"/>
</dbReference>
<feature type="domain" description="Serine aminopeptidase S33" evidence="2">
    <location>
        <begin position="79"/>
        <end position="185"/>
    </location>
</feature>
<keyword evidence="1" id="KW-0472">Membrane</keyword>
<evidence type="ECO:0000256" key="1">
    <source>
        <dbReference type="SAM" id="Phobius"/>
    </source>
</evidence>